<protein>
    <submittedName>
        <fullName evidence="2">Uncharacterized protein</fullName>
    </submittedName>
</protein>
<feature type="transmembrane region" description="Helical" evidence="1">
    <location>
        <begin position="51"/>
        <end position="70"/>
    </location>
</feature>
<keyword evidence="1" id="KW-0812">Transmembrane</keyword>
<organism evidence="2 3">
    <name type="scientific">Algoriphagus chordae</name>
    <dbReference type="NCBI Taxonomy" id="237019"/>
    <lineage>
        <taxon>Bacteria</taxon>
        <taxon>Pseudomonadati</taxon>
        <taxon>Bacteroidota</taxon>
        <taxon>Cytophagia</taxon>
        <taxon>Cytophagales</taxon>
        <taxon>Cyclobacteriaceae</taxon>
        <taxon>Algoriphagus</taxon>
    </lineage>
</organism>
<comment type="caution">
    <text evidence="2">The sequence shown here is derived from an EMBL/GenBank/DDBJ whole genome shotgun (WGS) entry which is preliminary data.</text>
</comment>
<feature type="transmembrane region" description="Helical" evidence="1">
    <location>
        <begin position="12"/>
        <end position="31"/>
    </location>
</feature>
<reference evidence="2 3" key="1">
    <citation type="submission" date="2018-06" db="EMBL/GenBank/DDBJ databases">
        <title>Genomic Encyclopedia of Archaeal and Bacterial Type Strains, Phase II (KMG-II): from individual species to whole genera.</title>
        <authorList>
            <person name="Goeker M."/>
        </authorList>
    </citation>
    <scope>NUCLEOTIDE SEQUENCE [LARGE SCALE GENOMIC DNA]</scope>
    <source>
        <strain evidence="2 3">DSM 19830</strain>
    </source>
</reference>
<feature type="transmembrane region" description="Helical" evidence="1">
    <location>
        <begin position="77"/>
        <end position="94"/>
    </location>
</feature>
<name>A0A2W7SXN5_9BACT</name>
<gene>
    <name evidence="2" type="ORF">LV85_00787</name>
</gene>
<dbReference type="RefSeq" id="WP_146260424.1">
    <property type="nucleotide sequence ID" value="NZ_QKZT01000003.1"/>
</dbReference>
<accession>A0A2W7SXN5</accession>
<sequence length="134" mass="15465">MKTEDTKIPLITLAILMITSFVPVIQLTMLMGQGAFLYPFNRLLVTPEFKSLNYINLFSGILTVIAFYISRRRGYKIIWTVLTVFFFMGFLTFVTESTRYEDYPYFIPIMVIGVMVTLPLIIVGIIKEKMVNPT</sequence>
<feature type="transmembrane region" description="Helical" evidence="1">
    <location>
        <begin position="106"/>
        <end position="126"/>
    </location>
</feature>
<evidence type="ECO:0000256" key="1">
    <source>
        <dbReference type="SAM" id="Phobius"/>
    </source>
</evidence>
<dbReference type="EMBL" id="QKZT01000003">
    <property type="protein sequence ID" value="PZX55562.1"/>
    <property type="molecule type" value="Genomic_DNA"/>
</dbReference>
<evidence type="ECO:0000313" key="3">
    <source>
        <dbReference type="Proteomes" id="UP000248882"/>
    </source>
</evidence>
<dbReference type="AlphaFoldDB" id="A0A2W7SXN5"/>
<keyword evidence="1" id="KW-0472">Membrane</keyword>
<keyword evidence="1" id="KW-1133">Transmembrane helix</keyword>
<dbReference type="Proteomes" id="UP000248882">
    <property type="component" value="Unassembled WGS sequence"/>
</dbReference>
<keyword evidence="3" id="KW-1185">Reference proteome</keyword>
<dbReference type="OrthoDB" id="1492615at2"/>
<evidence type="ECO:0000313" key="2">
    <source>
        <dbReference type="EMBL" id="PZX55562.1"/>
    </source>
</evidence>
<proteinExistence type="predicted"/>